<dbReference type="Proteomes" id="UP000274033">
    <property type="component" value="Unassembled WGS sequence"/>
</dbReference>
<dbReference type="EMBL" id="RRCT01000002">
    <property type="protein sequence ID" value="RQW75905.1"/>
    <property type="molecule type" value="Genomic_DNA"/>
</dbReference>
<dbReference type="RefSeq" id="WP_124763114.1">
    <property type="nucleotide sequence ID" value="NZ_JAFBDY010000002.1"/>
</dbReference>
<accession>A0A3N9UIW6</accession>
<keyword evidence="2" id="KW-1185">Reference proteome</keyword>
<organism evidence="1 2">
    <name type="scientific">Lysinibacillus composti</name>
    <dbReference type="NCBI Taxonomy" id="720633"/>
    <lineage>
        <taxon>Bacteria</taxon>
        <taxon>Bacillati</taxon>
        <taxon>Bacillota</taxon>
        <taxon>Bacilli</taxon>
        <taxon>Bacillales</taxon>
        <taxon>Bacillaceae</taxon>
        <taxon>Lysinibacillus</taxon>
    </lineage>
</organism>
<comment type="caution">
    <text evidence="1">The sequence shown here is derived from an EMBL/GenBank/DDBJ whole genome shotgun (WGS) entry which is preliminary data.</text>
</comment>
<evidence type="ECO:0000313" key="1">
    <source>
        <dbReference type="EMBL" id="RQW75905.1"/>
    </source>
</evidence>
<reference evidence="1 2" key="1">
    <citation type="journal article" date="2013" name="J. Microbiol.">
        <title>Lysinibacillus chungkukjangi sp. nov., isolated from Chungkukjang, Korean fermented soybean food.</title>
        <authorList>
            <person name="Kim S.J."/>
            <person name="Jang Y.H."/>
            <person name="Hamada M."/>
            <person name="Ahn J.H."/>
            <person name="Weon H.Y."/>
            <person name="Suzuki K."/>
            <person name="Whang K.S."/>
            <person name="Kwon S.W."/>
        </authorList>
    </citation>
    <scope>NUCLEOTIDE SEQUENCE [LARGE SCALE GENOMIC DNA]</scope>
    <source>
        <strain evidence="1 2">MCCC 1A12701</strain>
    </source>
</reference>
<sequence>MKGQLLKAQERKQLVDIMYISKTGEITKRRIKISKVIGDKFTAYCFTKHSSRTFIIENVLALVPLVRKEREVI</sequence>
<dbReference type="AlphaFoldDB" id="A0A3N9UIW6"/>
<evidence type="ECO:0000313" key="2">
    <source>
        <dbReference type="Proteomes" id="UP000274033"/>
    </source>
</evidence>
<proteinExistence type="predicted"/>
<gene>
    <name evidence="1" type="ORF">EBB45_04625</name>
</gene>
<dbReference type="OrthoDB" id="2112405at2"/>
<name>A0A3N9UIW6_9BACI</name>
<protein>
    <submittedName>
        <fullName evidence="1">Transcriptional regulator</fullName>
    </submittedName>
</protein>